<dbReference type="EMBL" id="QRUK01000014">
    <property type="protein sequence ID" value="RGR58609.1"/>
    <property type="molecule type" value="Genomic_DNA"/>
</dbReference>
<dbReference type="PANTHER" id="PTHR45833">
    <property type="entry name" value="METHIONINE SYNTHASE"/>
    <property type="match status" value="1"/>
</dbReference>
<dbReference type="AlphaFoldDB" id="A0A3E4EVD0"/>
<dbReference type="GO" id="GO:0031419">
    <property type="term" value="F:cobalamin binding"/>
    <property type="evidence" value="ECO:0007669"/>
    <property type="project" value="InterPro"/>
</dbReference>
<dbReference type="PROSITE" id="PS51337">
    <property type="entry name" value="B12_BINDING_NTER"/>
    <property type="match status" value="1"/>
</dbReference>
<protein>
    <submittedName>
        <fullName evidence="6">Cobalamin-binding protein</fullName>
    </submittedName>
</protein>
<reference evidence="9 10" key="1">
    <citation type="submission" date="2018-08" db="EMBL/GenBank/DDBJ databases">
        <title>A genome reference for cultivated species of the human gut microbiota.</title>
        <authorList>
            <person name="Zou Y."/>
            <person name="Xue W."/>
            <person name="Luo G."/>
        </authorList>
    </citation>
    <scope>NUCLEOTIDE SEQUENCE [LARGE SCALE GENOMIC DNA]</scope>
    <source>
        <strain evidence="7 10">AF25-11</strain>
        <strain evidence="8 11">AM42-8</strain>
        <strain evidence="6 9">TM09-19AC</strain>
    </source>
</reference>
<dbReference type="InterPro" id="IPR036594">
    <property type="entry name" value="Meth_synthase_dom"/>
</dbReference>
<evidence type="ECO:0000256" key="2">
    <source>
        <dbReference type="ARBA" id="ARBA00022723"/>
    </source>
</evidence>
<evidence type="ECO:0000259" key="4">
    <source>
        <dbReference type="PROSITE" id="PS51332"/>
    </source>
</evidence>
<name>A0A3E4EVD0_9FIRM</name>
<dbReference type="InterPro" id="IPR003759">
    <property type="entry name" value="Cbl-bd_cap"/>
</dbReference>
<dbReference type="GO" id="GO:0008705">
    <property type="term" value="F:methionine synthase activity"/>
    <property type="evidence" value="ECO:0007669"/>
    <property type="project" value="TreeGrafter"/>
</dbReference>
<dbReference type="SUPFAM" id="SSF47644">
    <property type="entry name" value="Methionine synthase domain"/>
    <property type="match status" value="1"/>
</dbReference>
<dbReference type="GO" id="GO:0050667">
    <property type="term" value="P:homocysteine metabolic process"/>
    <property type="evidence" value="ECO:0007669"/>
    <property type="project" value="TreeGrafter"/>
</dbReference>
<proteinExistence type="inferred from homology"/>
<evidence type="ECO:0000313" key="7">
    <source>
        <dbReference type="EMBL" id="RGR58609.1"/>
    </source>
</evidence>
<dbReference type="InterPro" id="IPR006158">
    <property type="entry name" value="Cobalamin-bd"/>
</dbReference>
<dbReference type="EMBL" id="QSOI01000030">
    <property type="protein sequence ID" value="RGI80590.1"/>
    <property type="molecule type" value="Genomic_DNA"/>
</dbReference>
<organism evidence="6 9">
    <name type="scientific">Dorea formicigenerans</name>
    <dbReference type="NCBI Taxonomy" id="39486"/>
    <lineage>
        <taxon>Bacteria</taxon>
        <taxon>Bacillati</taxon>
        <taxon>Bacillota</taxon>
        <taxon>Clostridia</taxon>
        <taxon>Lachnospirales</taxon>
        <taxon>Lachnospiraceae</taxon>
        <taxon>Dorea</taxon>
    </lineage>
</organism>
<evidence type="ECO:0000313" key="11">
    <source>
        <dbReference type="Proteomes" id="UP000285642"/>
    </source>
</evidence>
<dbReference type="SUPFAM" id="SSF52242">
    <property type="entry name" value="Cobalamin (vitamin B12)-binding domain"/>
    <property type="match status" value="1"/>
</dbReference>
<dbReference type="SMART" id="SM01018">
    <property type="entry name" value="B12-binding_2"/>
    <property type="match status" value="1"/>
</dbReference>
<dbReference type="GO" id="GO:0005829">
    <property type="term" value="C:cytosol"/>
    <property type="evidence" value="ECO:0007669"/>
    <property type="project" value="TreeGrafter"/>
</dbReference>
<dbReference type="FunFam" id="3.40.50.280:FF:000003">
    <property type="entry name" value="Dimethylamine methyltransferase corrinoid protein"/>
    <property type="match status" value="1"/>
</dbReference>
<keyword evidence="3" id="KW-0170">Cobalt</keyword>
<dbReference type="PROSITE" id="PS51332">
    <property type="entry name" value="B12_BINDING"/>
    <property type="match status" value="1"/>
</dbReference>
<dbReference type="Gene3D" id="3.40.50.280">
    <property type="entry name" value="Cobalamin-binding domain"/>
    <property type="match status" value="1"/>
</dbReference>
<dbReference type="Proteomes" id="UP000285642">
    <property type="component" value="Unassembled WGS sequence"/>
</dbReference>
<evidence type="ECO:0000313" key="9">
    <source>
        <dbReference type="Proteomes" id="UP000260664"/>
    </source>
</evidence>
<dbReference type="Proteomes" id="UP000283652">
    <property type="component" value="Unassembled WGS sequence"/>
</dbReference>
<evidence type="ECO:0000313" key="6">
    <source>
        <dbReference type="EMBL" id="RGI80590.1"/>
    </source>
</evidence>
<dbReference type="Proteomes" id="UP000260664">
    <property type="component" value="Unassembled WGS sequence"/>
</dbReference>
<sequence>MMNKEDMLKKLADCVCDMEDEEIVDAVQEYLAAGYDPQEGLLNGLVEGMRRASELYEEGEYFVPELIVCSDAMYAGIGELQKALPEDAQETIGKVVIGVVEGDTHDIGKNLVRIMLETGGFEVHDLGRDVPISAFVQYVKDHDVDILCMSSLMTTTMSGMEQVIIELKKEGLRDKVKVMVGGAPVSAAFAEKIGADGYTRNAIEAVAFAKKLVEVK</sequence>
<dbReference type="InterPro" id="IPR050554">
    <property type="entry name" value="Met_Synthase/Corrinoid"/>
</dbReference>
<dbReference type="InterPro" id="IPR036724">
    <property type="entry name" value="Cobalamin-bd_sf"/>
</dbReference>
<feature type="domain" description="B12-binding" evidence="4">
    <location>
        <begin position="92"/>
        <end position="216"/>
    </location>
</feature>
<dbReference type="GO" id="GO:0046653">
    <property type="term" value="P:tetrahydrofolate metabolic process"/>
    <property type="evidence" value="ECO:0007669"/>
    <property type="project" value="TreeGrafter"/>
</dbReference>
<keyword evidence="2" id="KW-0479">Metal-binding</keyword>
<feature type="domain" description="B12-binding N-terminal" evidence="5">
    <location>
        <begin position="1"/>
        <end position="92"/>
    </location>
</feature>
<evidence type="ECO:0000313" key="8">
    <source>
        <dbReference type="EMBL" id="RHA65001.1"/>
    </source>
</evidence>
<dbReference type="Pfam" id="PF02607">
    <property type="entry name" value="B12-binding_2"/>
    <property type="match status" value="1"/>
</dbReference>
<dbReference type="RefSeq" id="WP_117495887.1">
    <property type="nucleotide sequence ID" value="NZ_AP031430.1"/>
</dbReference>
<comment type="caution">
    <text evidence="6">The sequence shown here is derived from an EMBL/GenBank/DDBJ whole genome shotgun (WGS) entry which is preliminary data.</text>
</comment>
<dbReference type="Gene3D" id="1.10.1240.10">
    <property type="entry name" value="Methionine synthase domain"/>
    <property type="match status" value="1"/>
</dbReference>
<evidence type="ECO:0000259" key="5">
    <source>
        <dbReference type="PROSITE" id="PS51337"/>
    </source>
</evidence>
<dbReference type="CDD" id="cd02070">
    <property type="entry name" value="corrinoid_protein_B12-BD"/>
    <property type="match status" value="1"/>
</dbReference>
<dbReference type="EMBL" id="QSFS01000032">
    <property type="protein sequence ID" value="RHA65001.1"/>
    <property type="molecule type" value="Genomic_DNA"/>
</dbReference>
<dbReference type="Pfam" id="PF02310">
    <property type="entry name" value="B12-binding"/>
    <property type="match status" value="1"/>
</dbReference>
<comment type="similarity">
    <text evidence="1">Belongs to the methylamine corrinoid protein family.</text>
</comment>
<dbReference type="GO" id="GO:0046872">
    <property type="term" value="F:metal ion binding"/>
    <property type="evidence" value="ECO:0007669"/>
    <property type="project" value="UniProtKB-KW"/>
</dbReference>
<gene>
    <name evidence="8" type="ORF">DW924_15975</name>
    <name evidence="7" type="ORF">DWY33_08605</name>
    <name evidence="6" type="ORF">DXD84_14280</name>
</gene>
<evidence type="ECO:0000256" key="1">
    <source>
        <dbReference type="ARBA" id="ARBA00010854"/>
    </source>
</evidence>
<accession>A0A3E4EVD0</accession>
<evidence type="ECO:0000313" key="10">
    <source>
        <dbReference type="Proteomes" id="UP000283652"/>
    </source>
</evidence>
<evidence type="ECO:0000256" key="3">
    <source>
        <dbReference type="ARBA" id="ARBA00023285"/>
    </source>
</evidence>
<dbReference type="PANTHER" id="PTHR45833:SF1">
    <property type="entry name" value="METHIONINE SYNTHASE"/>
    <property type="match status" value="1"/>
</dbReference>